<dbReference type="EMBL" id="CP014265">
    <property type="protein sequence ID" value="AMK14756.1"/>
    <property type="molecule type" value="Genomic_DNA"/>
</dbReference>
<evidence type="ECO:0000313" key="1">
    <source>
        <dbReference type="EMBL" id="AMK14756.1"/>
    </source>
</evidence>
<dbReference type="PATRIC" id="fig|294671.3.peg.196"/>
<reference evidence="1 2" key="1">
    <citation type="journal article" date="2016" name="Genome Announc.">
        <title>Draft Genome Sequence of the Rumen Methanogen Methanobrevibacter olleyae YLM1.</title>
        <authorList>
            <person name="Kelly W.J."/>
            <person name="Li D."/>
            <person name="Lambie S.C."/>
            <person name="Cox F."/>
            <person name="Attwood G.T."/>
            <person name="Altermann E."/>
            <person name="Leahy S.C."/>
        </authorList>
    </citation>
    <scope>NUCLEOTIDE SEQUENCE [LARGE SCALE GENOMIC DNA]</scope>
    <source>
        <strain evidence="1 2">YLM1</strain>
    </source>
</reference>
<evidence type="ECO:0000313" key="2">
    <source>
        <dbReference type="Proteomes" id="UP000066376"/>
    </source>
</evidence>
<dbReference type="SUPFAM" id="SSF51735">
    <property type="entry name" value="NAD(P)-binding Rossmann-fold domains"/>
    <property type="match status" value="1"/>
</dbReference>
<name>A0A126QY34_METOL</name>
<dbReference type="InterPro" id="IPR036188">
    <property type="entry name" value="FAD/NAD-bd_sf"/>
</dbReference>
<reference evidence="2" key="2">
    <citation type="submission" date="2016-02" db="EMBL/GenBank/DDBJ databases">
        <title>The draft genome sequence of the rumen methanogen Methanobrevibacter olleyae YLM1.</title>
        <authorList>
            <consortium name="New Zealand Agricultural Greenhouse Gas Research Centre/Pastoral Greenhouse Gas Research Consortium"/>
            <person name="Kelly W.J."/>
            <person name="Li D."/>
            <person name="Lambie S.C."/>
            <person name="Attwood G.T."/>
            <person name="Altermann E."/>
            <person name="Leahy S.C."/>
        </authorList>
    </citation>
    <scope>NUCLEOTIDE SEQUENCE [LARGE SCALE GENOMIC DNA]</scope>
    <source>
        <strain evidence="2">YLM1</strain>
    </source>
</reference>
<organism evidence="1 2">
    <name type="scientific">Methanobrevibacter olleyae</name>
    <dbReference type="NCBI Taxonomy" id="294671"/>
    <lineage>
        <taxon>Archaea</taxon>
        <taxon>Methanobacteriati</taxon>
        <taxon>Methanobacteriota</taxon>
        <taxon>Methanomada group</taxon>
        <taxon>Methanobacteria</taxon>
        <taxon>Methanobacteriales</taxon>
        <taxon>Methanobacteriaceae</taxon>
        <taxon>Methanobrevibacter</taxon>
    </lineage>
</organism>
<dbReference type="Gene3D" id="3.50.50.60">
    <property type="entry name" value="FAD/NAD(P)-binding domain"/>
    <property type="match status" value="1"/>
</dbReference>
<dbReference type="GeneID" id="28488490"/>
<dbReference type="InterPro" id="IPR009573">
    <property type="entry name" value="HcgC"/>
</dbReference>
<keyword evidence="2" id="KW-1185">Reference proteome</keyword>
<dbReference type="KEGG" id="mol:YLM1_0196"/>
<dbReference type="STRING" id="294671.YLM1_0196"/>
<proteinExistence type="predicted"/>
<dbReference type="RefSeq" id="WP_067145437.1">
    <property type="nucleotide sequence ID" value="NZ_CP014265.1"/>
</dbReference>
<sequence>MNNQDYDTGISLEVFTVKSNIKLIDIFNLILDKKASAVLDLFDSLTNKEIIGKESSIVIIGTYFTGIAIAKYLSNANFKDITIVDIYPHLEGLINSKLGDPINFKDENGNFIKPKGESKLKESEFKYDIKFSSDLDLIKNADVVVDTTGLGGINEDQSESIHTKVFLIEDPIAEENDPFLKNKNNIYSRVNLVKSYYRFVLKTKGLNTKTSGTMTLALDILRQSMNKILTKDGVLYCSCEMTFFEEIIFKEKDLNKFLKLIESPVIKVSTILPFDCDDFIEKFIDEIYSEILIR</sequence>
<gene>
    <name evidence="1" type="ORF">YLM1_0196</name>
</gene>
<dbReference type="Pfam" id="PF06690">
    <property type="entry name" value="HcgC"/>
    <property type="match status" value="1"/>
</dbReference>
<dbReference type="InterPro" id="IPR036291">
    <property type="entry name" value="NAD(P)-bd_dom_sf"/>
</dbReference>
<dbReference type="Proteomes" id="UP000066376">
    <property type="component" value="Chromosome"/>
</dbReference>
<protein>
    <submittedName>
        <fullName evidence="1">Hmd co-occurring protein HcgC</fullName>
    </submittedName>
</protein>
<accession>A0A126QY34</accession>
<dbReference type="AlphaFoldDB" id="A0A126QY34"/>